<dbReference type="PANTHER" id="PTHR32089:SF112">
    <property type="entry name" value="LYSOZYME-LIKE PROTEIN-RELATED"/>
    <property type="match status" value="1"/>
</dbReference>
<proteinExistence type="inferred from homology"/>
<dbReference type="AlphaFoldDB" id="A0A645DWX8"/>
<dbReference type="EMBL" id="VSSQ01040587">
    <property type="protein sequence ID" value="MPM93877.1"/>
    <property type="molecule type" value="Genomic_DNA"/>
</dbReference>
<dbReference type="PRINTS" id="PR00260">
    <property type="entry name" value="CHEMTRNSDUCR"/>
</dbReference>
<dbReference type="Gene3D" id="1.10.287.950">
    <property type="entry name" value="Methyl-accepting chemotaxis protein"/>
    <property type="match status" value="1"/>
</dbReference>
<dbReference type="GO" id="GO:0007165">
    <property type="term" value="P:signal transduction"/>
    <property type="evidence" value="ECO:0007669"/>
    <property type="project" value="UniProtKB-KW"/>
</dbReference>
<evidence type="ECO:0000256" key="3">
    <source>
        <dbReference type="SAM" id="Coils"/>
    </source>
</evidence>
<dbReference type="PROSITE" id="PS50111">
    <property type="entry name" value="CHEMOTAXIS_TRANSDUC_2"/>
    <property type="match status" value="1"/>
</dbReference>
<dbReference type="Pfam" id="PF00015">
    <property type="entry name" value="MCPsignal"/>
    <property type="match status" value="1"/>
</dbReference>
<keyword evidence="3" id="KW-0175">Coiled coil</keyword>
<evidence type="ECO:0000256" key="1">
    <source>
        <dbReference type="ARBA" id="ARBA00023224"/>
    </source>
</evidence>
<comment type="similarity">
    <text evidence="2">Belongs to the methyl-accepting chemotaxis (MCP) protein family.</text>
</comment>
<accession>A0A645DWX8</accession>
<evidence type="ECO:0000259" key="4">
    <source>
        <dbReference type="PROSITE" id="PS50111"/>
    </source>
</evidence>
<dbReference type="SMART" id="SM00283">
    <property type="entry name" value="MA"/>
    <property type="match status" value="1"/>
</dbReference>
<dbReference type="GO" id="GO:0004888">
    <property type="term" value="F:transmembrane signaling receptor activity"/>
    <property type="evidence" value="ECO:0007669"/>
    <property type="project" value="InterPro"/>
</dbReference>
<dbReference type="InterPro" id="IPR004089">
    <property type="entry name" value="MCPsignal_dom"/>
</dbReference>
<protein>
    <submittedName>
        <fullName evidence="5">Segregation and condensation protein A</fullName>
    </submittedName>
</protein>
<gene>
    <name evidence="5" type="primary">scpA_42</name>
    <name evidence="5" type="ORF">SDC9_141019</name>
</gene>
<keyword evidence="1" id="KW-0807">Transducer</keyword>
<evidence type="ECO:0000256" key="2">
    <source>
        <dbReference type="ARBA" id="ARBA00029447"/>
    </source>
</evidence>
<dbReference type="PANTHER" id="PTHR32089">
    <property type="entry name" value="METHYL-ACCEPTING CHEMOTAXIS PROTEIN MCPB"/>
    <property type="match status" value="1"/>
</dbReference>
<comment type="caution">
    <text evidence="5">The sequence shown here is derived from an EMBL/GenBank/DDBJ whole genome shotgun (WGS) entry which is preliminary data.</text>
</comment>
<name>A0A645DWX8_9ZZZZ</name>
<evidence type="ECO:0000313" key="5">
    <source>
        <dbReference type="EMBL" id="MPM93877.1"/>
    </source>
</evidence>
<sequence>MAIAGDYKQEQLSLNEINIYELYNVFMTLIKNQDLKIVNEDKMKVFRENYSVKHCVEELLKKLKKSGRVSLFETFKEKQNLTKEYVITTFLAVLELSNKQKESLDGYIKLMKDAIETIENLKNASAKTKQNAQNVSLKAGQTLGFSQKEQEAVKANIEKMFTLRQKIQIIAELILELSEHTQQIGSTIGIVEDITEQTNMLALNAAVEAARAGEHGKGFAVVAAEIRKLADESKIATAKITSLIKDIQQATNSTVMATEESSKEIESGVKLADNINTNIDSLISIINEVSTSAEEIYTDSDNQTTFSTSVNSIVRTIDEGLKASFKALEENIEKLQMLNNISTSFKENIIDE</sequence>
<reference evidence="5" key="1">
    <citation type="submission" date="2019-08" db="EMBL/GenBank/DDBJ databases">
        <authorList>
            <person name="Kucharzyk K."/>
            <person name="Murdoch R.W."/>
            <person name="Higgins S."/>
            <person name="Loffler F."/>
        </authorList>
    </citation>
    <scope>NUCLEOTIDE SEQUENCE</scope>
</reference>
<dbReference type="SUPFAM" id="SSF58104">
    <property type="entry name" value="Methyl-accepting chemotaxis protein (MCP) signaling domain"/>
    <property type="match status" value="1"/>
</dbReference>
<dbReference type="InterPro" id="IPR004090">
    <property type="entry name" value="Chemotax_Me-accpt_rcpt"/>
</dbReference>
<dbReference type="GO" id="GO:0006935">
    <property type="term" value="P:chemotaxis"/>
    <property type="evidence" value="ECO:0007669"/>
    <property type="project" value="InterPro"/>
</dbReference>
<organism evidence="5">
    <name type="scientific">bioreactor metagenome</name>
    <dbReference type="NCBI Taxonomy" id="1076179"/>
    <lineage>
        <taxon>unclassified sequences</taxon>
        <taxon>metagenomes</taxon>
        <taxon>ecological metagenomes</taxon>
    </lineage>
</organism>
<dbReference type="GO" id="GO:0016020">
    <property type="term" value="C:membrane"/>
    <property type="evidence" value="ECO:0007669"/>
    <property type="project" value="InterPro"/>
</dbReference>
<feature type="domain" description="Methyl-accepting transducer" evidence="4">
    <location>
        <begin position="111"/>
        <end position="318"/>
    </location>
</feature>
<feature type="coiled-coil region" evidence="3">
    <location>
        <begin position="104"/>
        <end position="138"/>
    </location>
</feature>